<name>A0A1V6TVD6_9EURO</name>
<dbReference type="GO" id="GO:0005829">
    <property type="term" value="C:cytosol"/>
    <property type="evidence" value="ECO:0007669"/>
    <property type="project" value="TreeGrafter"/>
</dbReference>
<dbReference type="GO" id="GO:0030674">
    <property type="term" value="F:protein-macromolecule adaptor activity"/>
    <property type="evidence" value="ECO:0007669"/>
    <property type="project" value="TreeGrafter"/>
</dbReference>
<dbReference type="AlphaFoldDB" id="A0A1V6TVD6"/>
<sequence>MFNQSWETYDVKLDQSCIFLRDTSPTCINGTFHMSLPHKSSFKCIKVQLLGLLEIPRDEFLMQTGRQYTTSISEQPIGSSKKLNSFQLPAGDYEFPFSIPLSGRMLETITGLQHSYHTYQVQAIIERRFRGNTIIPRDLRIYQTPDLYVNHQISSIPTTTEKQSDQEIQYCIKMPVSNIPFGSKFSVKCFFSPLSKNLKPNTITLSILEKHNLRVDATAAESAMHNILTVTTSRNSTIFESNHNITDQTTETSVEDDYENRAAEWSLDLPVQLPANFDLASQSISTRIIKISHELVIKAHFENTETGAPIIIDETIPFSIYMTPAVIEDDGTISGQDIECFQENENAPPAYGQHKCDAIPPDWEESSRQLSGETLRMEDPQESYQRDIANGCMACVPIAGLSLESEPPAYQFCST</sequence>
<dbReference type="OrthoDB" id="2333384at2759"/>
<dbReference type="EMBL" id="MLKD01000002">
    <property type="protein sequence ID" value="OQE29809.1"/>
    <property type="molecule type" value="Genomic_DNA"/>
</dbReference>
<dbReference type="InterPro" id="IPR014752">
    <property type="entry name" value="Arrestin-like_C"/>
</dbReference>
<protein>
    <recommendedName>
        <fullName evidence="2">Arrestin C-terminal-like domain-containing protein</fullName>
    </recommendedName>
</protein>
<dbReference type="SMART" id="SM01017">
    <property type="entry name" value="Arrestin_C"/>
    <property type="match status" value="1"/>
</dbReference>
<evidence type="ECO:0000259" key="2">
    <source>
        <dbReference type="SMART" id="SM01017"/>
    </source>
</evidence>
<organism evidence="3 4">
    <name type="scientific">Penicillium steckii</name>
    <dbReference type="NCBI Taxonomy" id="303698"/>
    <lineage>
        <taxon>Eukaryota</taxon>
        <taxon>Fungi</taxon>
        <taxon>Dikarya</taxon>
        <taxon>Ascomycota</taxon>
        <taxon>Pezizomycotina</taxon>
        <taxon>Eurotiomycetes</taxon>
        <taxon>Eurotiomycetidae</taxon>
        <taxon>Eurotiales</taxon>
        <taxon>Aspergillaceae</taxon>
        <taxon>Penicillium</taxon>
    </lineage>
</organism>
<dbReference type="GO" id="GO:0031625">
    <property type="term" value="F:ubiquitin protein ligase binding"/>
    <property type="evidence" value="ECO:0007669"/>
    <property type="project" value="TreeGrafter"/>
</dbReference>
<dbReference type="STRING" id="303698.A0A1V6TVD6"/>
<dbReference type="PANTHER" id="PTHR11188:SF17">
    <property type="entry name" value="FI21816P1"/>
    <property type="match status" value="1"/>
</dbReference>
<dbReference type="GO" id="GO:0005886">
    <property type="term" value="C:plasma membrane"/>
    <property type="evidence" value="ECO:0007669"/>
    <property type="project" value="TreeGrafter"/>
</dbReference>
<evidence type="ECO:0000313" key="4">
    <source>
        <dbReference type="Proteomes" id="UP000191285"/>
    </source>
</evidence>
<reference evidence="4" key="1">
    <citation type="journal article" date="2017" name="Nat. Microbiol.">
        <title>Global analysis of biosynthetic gene clusters reveals vast potential of secondary metabolite production in Penicillium species.</title>
        <authorList>
            <person name="Nielsen J.C."/>
            <person name="Grijseels S."/>
            <person name="Prigent S."/>
            <person name="Ji B."/>
            <person name="Dainat J."/>
            <person name="Nielsen K.F."/>
            <person name="Frisvad J.C."/>
            <person name="Workman M."/>
            <person name="Nielsen J."/>
        </authorList>
    </citation>
    <scope>NUCLEOTIDE SEQUENCE [LARGE SCALE GENOMIC DNA]</scope>
    <source>
        <strain evidence="4">IBT 24891</strain>
    </source>
</reference>
<dbReference type="Proteomes" id="UP000191285">
    <property type="component" value="Unassembled WGS sequence"/>
</dbReference>
<evidence type="ECO:0000313" key="3">
    <source>
        <dbReference type="EMBL" id="OQE29809.1"/>
    </source>
</evidence>
<evidence type="ECO:0000256" key="1">
    <source>
        <dbReference type="ARBA" id="ARBA00005298"/>
    </source>
</evidence>
<accession>A0A1V6TVD6</accession>
<comment type="similarity">
    <text evidence="1">Belongs to the arrestin family.</text>
</comment>
<proteinExistence type="inferred from homology"/>
<keyword evidence="4" id="KW-1185">Reference proteome</keyword>
<dbReference type="InterPro" id="IPR011022">
    <property type="entry name" value="Arrestin_C-like"/>
</dbReference>
<dbReference type="Pfam" id="PF02752">
    <property type="entry name" value="Arrestin_C"/>
    <property type="match status" value="1"/>
</dbReference>
<dbReference type="InterPro" id="IPR050357">
    <property type="entry name" value="Arrestin_domain-protein"/>
</dbReference>
<dbReference type="GO" id="GO:0070086">
    <property type="term" value="P:ubiquitin-dependent endocytosis"/>
    <property type="evidence" value="ECO:0007669"/>
    <property type="project" value="TreeGrafter"/>
</dbReference>
<comment type="caution">
    <text evidence="3">The sequence shown here is derived from an EMBL/GenBank/DDBJ whole genome shotgun (WGS) entry which is preliminary data.</text>
</comment>
<feature type="domain" description="Arrestin C-terminal-like" evidence="2">
    <location>
        <begin position="164"/>
        <end position="318"/>
    </location>
</feature>
<gene>
    <name evidence="3" type="ORF">PENSTE_c002G01287</name>
</gene>
<dbReference type="PANTHER" id="PTHR11188">
    <property type="entry name" value="ARRESTIN DOMAIN CONTAINING PROTEIN"/>
    <property type="match status" value="1"/>
</dbReference>
<dbReference type="Gene3D" id="2.60.40.640">
    <property type="match status" value="1"/>
</dbReference>